<organism evidence="23 24">
    <name type="scientific">Rubrivivax gelatinosus</name>
    <name type="common">Rhodocyclus gelatinosus</name>
    <name type="synonym">Rhodopseudomonas gelatinosa</name>
    <dbReference type="NCBI Taxonomy" id="28068"/>
    <lineage>
        <taxon>Bacteria</taxon>
        <taxon>Pseudomonadati</taxon>
        <taxon>Pseudomonadota</taxon>
        <taxon>Betaproteobacteria</taxon>
        <taxon>Burkholderiales</taxon>
        <taxon>Sphaerotilaceae</taxon>
        <taxon>Rubrivivax</taxon>
    </lineage>
</organism>
<dbReference type="InterPro" id="IPR014146">
    <property type="entry name" value="LigD_ligase_dom"/>
</dbReference>
<gene>
    <name evidence="23" type="primary">ligD</name>
    <name evidence="23" type="ORF">CKO43_10120</name>
</gene>
<keyword evidence="3 23" id="KW-0436">Ligase</keyword>
<dbReference type="Pfam" id="PF21686">
    <property type="entry name" value="LigD_Prim-Pol"/>
    <property type="match status" value="1"/>
</dbReference>
<comment type="cofactor">
    <cofactor evidence="1">
        <name>Mn(2+)</name>
        <dbReference type="ChEBI" id="CHEBI:29035"/>
    </cofactor>
</comment>
<evidence type="ECO:0000256" key="21">
    <source>
        <dbReference type="SAM" id="MobiDB-lite"/>
    </source>
</evidence>
<evidence type="ECO:0000256" key="2">
    <source>
        <dbReference type="ARBA" id="ARBA00012727"/>
    </source>
</evidence>
<evidence type="ECO:0000256" key="10">
    <source>
        <dbReference type="ARBA" id="ARBA00022801"/>
    </source>
</evidence>
<dbReference type="InterPro" id="IPR052171">
    <property type="entry name" value="NHEJ_LigD"/>
</dbReference>
<dbReference type="PROSITE" id="PS50160">
    <property type="entry name" value="DNA_LIGASE_A3"/>
    <property type="match status" value="1"/>
</dbReference>
<dbReference type="InterPro" id="IPR012340">
    <property type="entry name" value="NA-bd_OB-fold"/>
</dbReference>
<dbReference type="CDD" id="cd07906">
    <property type="entry name" value="Adenylation_DNA_ligase_LigD_LigC"/>
    <property type="match status" value="1"/>
</dbReference>
<dbReference type="RefSeq" id="WP_200378569.1">
    <property type="nucleotide sequence ID" value="NZ_NRRU01000032.1"/>
</dbReference>
<sequence length="867" mass="93805">MPRAALSPAAAAPADPLQVYLAKRDFAITPEPSPAVHADAADPVFVIQKHDATRLHYDFRLELDGVLLSWAVPKGPSLDPADKRLAVRTEDHPLAYAGFEGTIPRGQYGAGDVIVWDRGRWTALGDPRAGLAAGKLVFELHGEKLGGTWELVRTKARDGERGENWLLFKKRDAHARPRAEFDVVAERPDSVAAAAAPRSRRARTETAAAKPRQRRPAAALALDALAPKAPQPATLAPQLATLACAAPAGGGWLYETKYDGYRLLARIRRGAVRLFTRNGHDWTAKLPVLAAALEGLGLQSAWIDGELVALGARGGADFGLLQKAFDGSGTARLVYCVFDLPYLQGRDLRELPLDARRALLKSLVDEQERPLLRYSAELEPGPDGALATACSQQLEGVIAKRRDAPYRSVRSDSWLKLKCRRRQEFVVGGFTERSGATGEIGSLLLGVHDAAGQLQHAGSVGTGWDSQAAQALHRRLAALAVDTPPFAGGARARGRWSRRGPGLERWVRPELVVEVEFADWTEAGRVRHAVFVGVREDKPARQIVRERALAPDALPSAAPTAASSGRVGRMRVTHGERIVDAASGLTKLDLLRWYDAVAARMLPHLKGRPVAFLRAPQGVGHAGFFQKHAERTSIPGVTELDPALWPGHEPLLEIRTPEALLAAAQMNVIEFHTWNTRAAAIATPDRMVFDLDPGEGVDFGAVRDGTLLVRTLLDELGLAAWLKTSGGKGLHVVVPIAERLGVDVVKAFARAIVAHLAQELPERFVLKSGPSNRVGRIFVDYLRNGEGATTVCAFSARARPGLGVSMPLHWDELPALRSAAQWTVADAAARLAAATADPWADYWRKRQPLAAAMKRLGFDPAAPLRRA</sequence>
<keyword evidence="18" id="KW-0511">Multifunctional enzyme</keyword>
<keyword evidence="9" id="KW-0227">DNA damage</keyword>
<dbReference type="InterPro" id="IPR014143">
    <property type="entry name" value="NHEJ_ligase_prk"/>
</dbReference>
<evidence type="ECO:0000256" key="12">
    <source>
        <dbReference type="ARBA" id="ARBA00022840"/>
    </source>
</evidence>
<keyword evidence="12" id="KW-0067">ATP-binding</keyword>
<evidence type="ECO:0000256" key="5">
    <source>
        <dbReference type="ARBA" id="ARBA00022695"/>
    </source>
</evidence>
<keyword evidence="16" id="KW-0234">DNA repair</keyword>
<evidence type="ECO:0000256" key="16">
    <source>
        <dbReference type="ARBA" id="ARBA00023204"/>
    </source>
</evidence>
<evidence type="ECO:0000256" key="19">
    <source>
        <dbReference type="ARBA" id="ARBA00029943"/>
    </source>
</evidence>
<dbReference type="Gene3D" id="3.30.470.30">
    <property type="entry name" value="DNA ligase/mRNA capping enzyme"/>
    <property type="match status" value="1"/>
</dbReference>
<protein>
    <recommendedName>
        <fullName evidence="2">DNA ligase (ATP)</fullName>
        <ecNumber evidence="2">6.5.1.1</ecNumber>
    </recommendedName>
    <alternativeName>
        <fullName evidence="19">NHEJ DNA polymerase</fullName>
    </alternativeName>
</protein>
<evidence type="ECO:0000256" key="15">
    <source>
        <dbReference type="ARBA" id="ARBA00023172"/>
    </source>
</evidence>
<keyword evidence="10" id="KW-0378">Hydrolase</keyword>
<dbReference type="PANTHER" id="PTHR42705:SF2">
    <property type="entry name" value="BIFUNCTIONAL NON-HOMOLOGOUS END JOINING PROTEIN LIGD"/>
    <property type="match status" value="1"/>
</dbReference>
<dbReference type="NCBIfam" id="TIGR02778">
    <property type="entry name" value="ligD_pol"/>
    <property type="match status" value="1"/>
</dbReference>
<evidence type="ECO:0000256" key="9">
    <source>
        <dbReference type="ARBA" id="ARBA00022763"/>
    </source>
</evidence>
<dbReference type="NCBIfam" id="TIGR02776">
    <property type="entry name" value="NHEJ_ligase_prk"/>
    <property type="match status" value="1"/>
</dbReference>
<accession>A0ABS1DVB5</accession>
<keyword evidence="17" id="KW-0464">Manganese</keyword>
<keyword evidence="14" id="KW-0238">DNA-binding</keyword>
<evidence type="ECO:0000256" key="14">
    <source>
        <dbReference type="ARBA" id="ARBA00023125"/>
    </source>
</evidence>
<evidence type="ECO:0000313" key="24">
    <source>
        <dbReference type="Proteomes" id="UP001041814"/>
    </source>
</evidence>
<keyword evidence="11" id="KW-0269">Exonuclease</keyword>
<dbReference type="EC" id="6.5.1.1" evidence="2"/>
<dbReference type="InterPro" id="IPR012310">
    <property type="entry name" value="DNA_ligase_ATP-dep_cent"/>
</dbReference>
<evidence type="ECO:0000256" key="20">
    <source>
        <dbReference type="ARBA" id="ARBA00034003"/>
    </source>
</evidence>
<evidence type="ECO:0000256" key="18">
    <source>
        <dbReference type="ARBA" id="ARBA00023268"/>
    </source>
</evidence>
<dbReference type="Pfam" id="PF04679">
    <property type="entry name" value="DNA_ligase_A_C"/>
    <property type="match status" value="1"/>
</dbReference>
<evidence type="ECO:0000256" key="11">
    <source>
        <dbReference type="ARBA" id="ARBA00022839"/>
    </source>
</evidence>
<keyword evidence="13" id="KW-0239">DNA-directed DNA polymerase</keyword>
<evidence type="ECO:0000256" key="6">
    <source>
        <dbReference type="ARBA" id="ARBA00022722"/>
    </source>
</evidence>
<dbReference type="Pfam" id="PF01068">
    <property type="entry name" value="DNA_ligase_A_M"/>
    <property type="match status" value="1"/>
</dbReference>
<dbReference type="Pfam" id="PF13298">
    <property type="entry name" value="LigD_N"/>
    <property type="match status" value="1"/>
</dbReference>
<keyword evidence="7" id="KW-0479">Metal-binding</keyword>
<dbReference type="NCBIfam" id="TIGR02779">
    <property type="entry name" value="NHEJ_ligase_lig"/>
    <property type="match status" value="1"/>
</dbReference>
<keyword evidence="5" id="KW-0548">Nucleotidyltransferase</keyword>
<dbReference type="Gene3D" id="2.40.50.140">
    <property type="entry name" value="Nucleic acid-binding proteins"/>
    <property type="match status" value="1"/>
</dbReference>
<dbReference type="InterPro" id="IPR014145">
    <property type="entry name" value="LigD_pol_dom"/>
</dbReference>
<dbReference type="Gene3D" id="3.90.920.10">
    <property type="entry name" value="DNA primase, PRIM domain"/>
    <property type="match status" value="1"/>
</dbReference>
<evidence type="ECO:0000256" key="13">
    <source>
        <dbReference type="ARBA" id="ARBA00022932"/>
    </source>
</evidence>
<keyword evidence="4" id="KW-0808">Transferase</keyword>
<dbReference type="SUPFAM" id="SSF50249">
    <property type="entry name" value="Nucleic acid-binding proteins"/>
    <property type="match status" value="1"/>
</dbReference>
<proteinExistence type="predicted"/>
<dbReference type="CDD" id="cd07971">
    <property type="entry name" value="OBF_DNA_ligase_LigD"/>
    <property type="match status" value="1"/>
</dbReference>
<dbReference type="GO" id="GO:0016874">
    <property type="term" value="F:ligase activity"/>
    <property type="evidence" value="ECO:0007669"/>
    <property type="project" value="UniProtKB-KW"/>
</dbReference>
<dbReference type="InterPro" id="IPR012309">
    <property type="entry name" value="DNA_ligase_ATP-dep_C"/>
</dbReference>
<dbReference type="Proteomes" id="UP001041814">
    <property type="component" value="Unassembled WGS sequence"/>
</dbReference>
<dbReference type="Gene3D" id="3.30.1490.70">
    <property type="match status" value="1"/>
</dbReference>
<evidence type="ECO:0000256" key="4">
    <source>
        <dbReference type="ARBA" id="ARBA00022679"/>
    </source>
</evidence>
<evidence type="ECO:0000256" key="1">
    <source>
        <dbReference type="ARBA" id="ARBA00001936"/>
    </source>
</evidence>
<evidence type="ECO:0000313" key="23">
    <source>
        <dbReference type="EMBL" id="MBK1713135.1"/>
    </source>
</evidence>
<dbReference type="NCBIfam" id="TIGR02777">
    <property type="entry name" value="LigD_PE_dom"/>
    <property type="match status" value="1"/>
</dbReference>
<evidence type="ECO:0000256" key="3">
    <source>
        <dbReference type="ARBA" id="ARBA00022598"/>
    </source>
</evidence>
<evidence type="ECO:0000256" key="17">
    <source>
        <dbReference type="ARBA" id="ARBA00023211"/>
    </source>
</evidence>
<evidence type="ECO:0000256" key="7">
    <source>
        <dbReference type="ARBA" id="ARBA00022723"/>
    </source>
</evidence>
<reference evidence="23" key="2">
    <citation type="journal article" date="2020" name="Microorganisms">
        <title>Osmotic Adaptation and Compatible Solute Biosynthesis of Phototrophic Bacteria as Revealed from Genome Analyses.</title>
        <authorList>
            <person name="Imhoff J.F."/>
            <person name="Rahn T."/>
            <person name="Kunzel S."/>
            <person name="Keller A."/>
            <person name="Neulinger S.C."/>
        </authorList>
    </citation>
    <scope>NUCLEOTIDE SEQUENCE</scope>
    <source>
        <strain evidence="23">IM 151</strain>
    </source>
</reference>
<keyword evidence="15" id="KW-0233">DNA recombination</keyword>
<dbReference type="EMBL" id="NRRU01000032">
    <property type="protein sequence ID" value="MBK1713135.1"/>
    <property type="molecule type" value="Genomic_DNA"/>
</dbReference>
<dbReference type="CDD" id="cd04862">
    <property type="entry name" value="PaeLigD_Pol_like"/>
    <property type="match status" value="1"/>
</dbReference>
<dbReference type="InterPro" id="IPR033651">
    <property type="entry name" value="PaeLigD_Pol-like"/>
</dbReference>
<dbReference type="NCBIfam" id="NF004628">
    <property type="entry name" value="PRK05972.1"/>
    <property type="match status" value="1"/>
</dbReference>
<evidence type="ECO:0000259" key="22">
    <source>
        <dbReference type="PROSITE" id="PS50160"/>
    </source>
</evidence>
<dbReference type="SUPFAM" id="SSF56091">
    <property type="entry name" value="DNA ligase/mRNA capping enzyme, catalytic domain"/>
    <property type="match status" value="1"/>
</dbReference>
<feature type="region of interest" description="Disordered" evidence="21">
    <location>
        <begin position="192"/>
        <end position="213"/>
    </location>
</feature>
<keyword evidence="8" id="KW-0547">Nucleotide-binding</keyword>
<keyword evidence="24" id="KW-1185">Reference proteome</keyword>
<dbReference type="PANTHER" id="PTHR42705">
    <property type="entry name" value="BIFUNCTIONAL NON-HOMOLOGOUS END JOINING PROTEIN LIGD"/>
    <property type="match status" value="1"/>
</dbReference>
<reference evidence="23" key="1">
    <citation type="submission" date="2017-08" db="EMBL/GenBank/DDBJ databases">
        <authorList>
            <person name="Imhoff J.F."/>
            <person name="Rahn T."/>
            <person name="Kuenzel S."/>
            <person name="Neulinger S.C."/>
        </authorList>
    </citation>
    <scope>NUCLEOTIDE SEQUENCE</scope>
    <source>
        <strain evidence="23">IM 151</strain>
    </source>
</reference>
<evidence type="ECO:0000256" key="8">
    <source>
        <dbReference type="ARBA" id="ARBA00022741"/>
    </source>
</evidence>
<comment type="caution">
    <text evidence="23">The sequence shown here is derived from an EMBL/GenBank/DDBJ whole genome shotgun (WGS) entry which is preliminary data.</text>
</comment>
<dbReference type="InterPro" id="IPR014144">
    <property type="entry name" value="LigD_PE_domain"/>
</dbReference>
<feature type="domain" description="ATP-dependent DNA ligase family profile" evidence="22">
    <location>
        <begin position="326"/>
        <end position="449"/>
    </location>
</feature>
<comment type="catalytic activity">
    <reaction evidence="20">
        <text>ATP + (deoxyribonucleotide)n-3'-hydroxyl + 5'-phospho-(deoxyribonucleotide)m = (deoxyribonucleotide)n+m + AMP + diphosphate.</text>
        <dbReference type="EC" id="6.5.1.1"/>
    </reaction>
</comment>
<name>A0ABS1DVB5_RUBGE</name>
<keyword evidence="6" id="KW-0540">Nuclease</keyword>